<keyword evidence="4" id="KW-1185">Reference proteome</keyword>
<comment type="caution">
    <text evidence="3">The sequence shown here is derived from an EMBL/GenBank/DDBJ whole genome shotgun (WGS) entry which is preliminary data.</text>
</comment>
<dbReference type="Proteomes" id="UP000438182">
    <property type="component" value="Unassembled WGS sequence"/>
</dbReference>
<proteinExistence type="predicted"/>
<dbReference type="EMBL" id="WSTA01000027">
    <property type="protein sequence ID" value="MWB98474.1"/>
    <property type="molecule type" value="Genomic_DNA"/>
</dbReference>
<dbReference type="AlphaFoldDB" id="A0A6I4P516"/>
<name>A0A6I4P516_9MICO</name>
<evidence type="ECO:0000256" key="1">
    <source>
        <dbReference type="SAM" id="MobiDB-lite"/>
    </source>
</evidence>
<protein>
    <recommendedName>
        <fullName evidence="5">DUF998 domain-containing protein</fullName>
    </recommendedName>
</protein>
<keyword evidence="2" id="KW-0812">Transmembrane</keyword>
<evidence type="ECO:0000256" key="2">
    <source>
        <dbReference type="SAM" id="Phobius"/>
    </source>
</evidence>
<feature type="transmembrane region" description="Helical" evidence="2">
    <location>
        <begin position="317"/>
        <end position="336"/>
    </location>
</feature>
<feature type="transmembrane region" description="Helical" evidence="2">
    <location>
        <begin position="114"/>
        <end position="143"/>
    </location>
</feature>
<organism evidence="3 4">
    <name type="scientific">Agromyces seonyuensis</name>
    <dbReference type="NCBI Taxonomy" id="2662446"/>
    <lineage>
        <taxon>Bacteria</taxon>
        <taxon>Bacillati</taxon>
        <taxon>Actinomycetota</taxon>
        <taxon>Actinomycetes</taxon>
        <taxon>Micrococcales</taxon>
        <taxon>Microbacteriaceae</taxon>
        <taxon>Agromyces</taxon>
    </lineage>
</organism>
<feature type="transmembrane region" description="Helical" evidence="2">
    <location>
        <begin position="348"/>
        <end position="369"/>
    </location>
</feature>
<dbReference type="RefSeq" id="WP_160423837.1">
    <property type="nucleotide sequence ID" value="NZ_WSTA01000027.1"/>
</dbReference>
<feature type="transmembrane region" description="Helical" evidence="2">
    <location>
        <begin position="63"/>
        <end position="93"/>
    </location>
</feature>
<keyword evidence="2" id="KW-1133">Transmembrane helix</keyword>
<keyword evidence="2" id="KW-0472">Membrane</keyword>
<feature type="transmembrane region" description="Helical" evidence="2">
    <location>
        <begin position="35"/>
        <end position="57"/>
    </location>
</feature>
<feature type="transmembrane region" description="Helical" evidence="2">
    <location>
        <begin position="180"/>
        <end position="199"/>
    </location>
</feature>
<sequence>MGADRVQGAAGATPGDDETAPLLPTLQRVLPSATAVEAGGILAAGMGFVVGFIVGYLSTGGQAVPLIGFGALGSTAGVVAAAVAATAFVAGALSPRVPARFGSRRPAGRTARSIDLGALAFTHAAIVFLAVLGAAHVVSLAFVGTSVSAVPTAIVTGGVAAVAAYLPYLSARATDPAKLANLLVVLLACGALASMLSSADPARWRANLLPLGVAADVSGWAFDLALVIGGLVLAGLSRFIGGELERWASGRGAAAGRGARPVAVAVGLVGVCLVVLGLLPADRGGIVHDLAAAALIVLVAALLVGLPWLLPGIGRPLVATGWAFALLLTFAVLLFRPVGRTTLTATELIVAALFVAWLVVLLRTVAAALDDRDAGLFPVESDPVESDPVESDPV</sequence>
<reference evidence="3 4" key="1">
    <citation type="submission" date="2019-12" db="EMBL/GenBank/DDBJ databases">
        <authorList>
            <person name="Kim Y.S."/>
        </authorList>
    </citation>
    <scope>NUCLEOTIDE SEQUENCE [LARGE SCALE GENOMIC DNA]</scope>
    <source>
        <strain evidence="3 4">MMS17-SY077</strain>
    </source>
</reference>
<evidence type="ECO:0008006" key="5">
    <source>
        <dbReference type="Google" id="ProtNLM"/>
    </source>
</evidence>
<feature type="transmembrane region" description="Helical" evidence="2">
    <location>
        <begin position="291"/>
        <end position="310"/>
    </location>
</feature>
<accession>A0A6I4P516</accession>
<feature type="region of interest" description="Disordered" evidence="1">
    <location>
        <begin position="1"/>
        <end position="21"/>
    </location>
</feature>
<evidence type="ECO:0000313" key="4">
    <source>
        <dbReference type="Proteomes" id="UP000438182"/>
    </source>
</evidence>
<feature type="transmembrane region" description="Helical" evidence="2">
    <location>
        <begin position="219"/>
        <end position="241"/>
    </location>
</feature>
<feature type="transmembrane region" description="Helical" evidence="2">
    <location>
        <begin position="149"/>
        <end position="168"/>
    </location>
</feature>
<gene>
    <name evidence="3" type="ORF">GB864_07925</name>
</gene>
<feature type="transmembrane region" description="Helical" evidence="2">
    <location>
        <begin position="262"/>
        <end position="279"/>
    </location>
</feature>
<evidence type="ECO:0000313" key="3">
    <source>
        <dbReference type="EMBL" id="MWB98474.1"/>
    </source>
</evidence>